<keyword evidence="3 9" id="KW-0812">Transmembrane</keyword>
<comment type="similarity">
    <text evidence="9">Belongs to the G-protein coupled receptor 1 family.</text>
</comment>
<feature type="transmembrane region" description="Helical" evidence="11">
    <location>
        <begin position="377"/>
        <end position="398"/>
    </location>
</feature>
<dbReference type="Gene3D" id="1.20.1070.10">
    <property type="entry name" value="Rhodopsin 7-helix transmembrane proteins"/>
    <property type="match status" value="2"/>
</dbReference>
<feature type="transmembrane region" description="Helical" evidence="11">
    <location>
        <begin position="418"/>
        <end position="441"/>
    </location>
</feature>
<evidence type="ECO:0000256" key="8">
    <source>
        <dbReference type="ARBA" id="ARBA00023224"/>
    </source>
</evidence>
<organism evidence="13 14">
    <name type="scientific">Clavelina lepadiformis</name>
    <name type="common">Light-bulb sea squirt</name>
    <name type="synonym">Ascidia lepadiformis</name>
    <dbReference type="NCBI Taxonomy" id="159417"/>
    <lineage>
        <taxon>Eukaryota</taxon>
        <taxon>Metazoa</taxon>
        <taxon>Chordata</taxon>
        <taxon>Tunicata</taxon>
        <taxon>Ascidiacea</taxon>
        <taxon>Aplousobranchia</taxon>
        <taxon>Clavelinidae</taxon>
        <taxon>Clavelina</taxon>
    </lineage>
</organism>
<evidence type="ECO:0000256" key="10">
    <source>
        <dbReference type="SAM" id="MobiDB-lite"/>
    </source>
</evidence>
<dbReference type="PROSITE" id="PS00237">
    <property type="entry name" value="G_PROTEIN_RECEP_F1_1"/>
    <property type="match status" value="1"/>
</dbReference>
<evidence type="ECO:0000256" key="6">
    <source>
        <dbReference type="ARBA" id="ARBA00023136"/>
    </source>
</evidence>
<keyword evidence="4 11" id="KW-1133">Transmembrane helix</keyword>
<feature type="transmembrane region" description="Helical" evidence="11">
    <location>
        <begin position="137"/>
        <end position="159"/>
    </location>
</feature>
<evidence type="ECO:0000256" key="5">
    <source>
        <dbReference type="ARBA" id="ARBA00023040"/>
    </source>
</evidence>
<evidence type="ECO:0000313" key="13">
    <source>
        <dbReference type="EMBL" id="CAK8692216.1"/>
    </source>
</evidence>
<sequence>MASLLSLLDQQALEAAKEPYEVKVAFSVIILIAGLVGNLVAIFVILILKEFKKSVTHWYVLQLAIADSVFLLTLPFKISEDIEGSWIFPEWMCKAKEALLFINYYASILFLMIMSIDRYIAVCHSFSNVTQKLRTESAAVIIAIIAWAIAILMSIPVMLFSAKIGSHPYCTCSYVFPAPAPNETANCMKEGYKPNTGEFRDCLTIQKLTIGTPLNGEAHCRFVNADDFEDLFANYTGFVAYDNIPVVERVVPVNITTDVTADLTPDIPGSPFAFHSSRTYKFAPRSAADKLGVPSDCHYWSRPMGWSVFLIFNFVGMFLLPFFVMVLCYGLIVHKLSITRVHSSSIPNANARGGSVGNGKLSRRKSSTRSDKDRRRVTIMCASLVICFVICWLPFHATHLAKFAGIIVAPQYQDVCKILPIVSSLLAYLNSALNPYLYSFLGTNFRRRWKNATNSVGKSIRRRTNTATTTVGPIRFNKNLAIGGEGSTGSNNTGTVLTKIYRNPNGKSIAGSETRQSLDVSQALADKSETQQLNPIANTPDVVEIS</sequence>
<feature type="region of interest" description="Disordered" evidence="10">
    <location>
        <begin position="520"/>
        <end position="546"/>
    </location>
</feature>
<feature type="transmembrane region" description="Helical" evidence="11">
    <location>
        <begin position="60"/>
        <end position="78"/>
    </location>
</feature>
<dbReference type="PANTHER" id="PTHR24229:SF109">
    <property type="entry name" value="SOMATOSTATIN RECEPTOR TYPE 2-LIKE"/>
    <property type="match status" value="1"/>
</dbReference>
<keyword evidence="5 9" id="KW-0297">G-protein coupled receptor</keyword>
<evidence type="ECO:0000256" key="3">
    <source>
        <dbReference type="ARBA" id="ARBA00022692"/>
    </source>
</evidence>
<evidence type="ECO:0000256" key="1">
    <source>
        <dbReference type="ARBA" id="ARBA00004651"/>
    </source>
</evidence>
<name>A0ABP0GKC9_CLALP</name>
<proteinExistence type="inferred from homology"/>
<dbReference type="SUPFAM" id="SSF81321">
    <property type="entry name" value="Family A G protein-coupled receptor-like"/>
    <property type="match status" value="1"/>
</dbReference>
<dbReference type="Pfam" id="PF00001">
    <property type="entry name" value="7tm_1"/>
    <property type="match status" value="2"/>
</dbReference>
<dbReference type="InterPro" id="IPR000276">
    <property type="entry name" value="GPCR_Rhodpsn"/>
</dbReference>
<feature type="transmembrane region" description="Helical" evidence="11">
    <location>
        <begin position="25"/>
        <end position="48"/>
    </location>
</feature>
<dbReference type="PROSITE" id="PS50262">
    <property type="entry name" value="G_PROTEIN_RECEP_F1_2"/>
    <property type="match status" value="1"/>
</dbReference>
<evidence type="ECO:0000256" key="7">
    <source>
        <dbReference type="ARBA" id="ARBA00023170"/>
    </source>
</evidence>
<dbReference type="PANTHER" id="PTHR24229">
    <property type="entry name" value="NEUROPEPTIDES RECEPTOR"/>
    <property type="match status" value="1"/>
</dbReference>
<gene>
    <name evidence="13" type="ORF">CVLEPA_LOCUS24948</name>
</gene>
<evidence type="ECO:0000256" key="4">
    <source>
        <dbReference type="ARBA" id="ARBA00022989"/>
    </source>
</evidence>
<dbReference type="InterPro" id="IPR017452">
    <property type="entry name" value="GPCR_Rhodpsn_7TM"/>
</dbReference>
<evidence type="ECO:0000256" key="11">
    <source>
        <dbReference type="SAM" id="Phobius"/>
    </source>
</evidence>
<evidence type="ECO:0000256" key="9">
    <source>
        <dbReference type="RuleBase" id="RU000688"/>
    </source>
</evidence>
<comment type="caution">
    <text evidence="13">The sequence shown here is derived from an EMBL/GenBank/DDBJ whole genome shotgun (WGS) entry which is preliminary data.</text>
</comment>
<feature type="domain" description="G-protein coupled receptors family 1 profile" evidence="12">
    <location>
        <begin position="37"/>
        <end position="438"/>
    </location>
</feature>
<accession>A0ABP0GKC9</accession>
<dbReference type="EMBL" id="CAWYQH010000130">
    <property type="protein sequence ID" value="CAK8692216.1"/>
    <property type="molecule type" value="Genomic_DNA"/>
</dbReference>
<dbReference type="Proteomes" id="UP001642483">
    <property type="component" value="Unassembled WGS sequence"/>
</dbReference>
<keyword evidence="7 9" id="KW-0675">Receptor</keyword>
<protein>
    <recommendedName>
        <fullName evidence="12">G-protein coupled receptors family 1 profile domain-containing protein</fullName>
    </recommendedName>
</protein>
<keyword evidence="2" id="KW-1003">Cell membrane</keyword>
<feature type="region of interest" description="Disordered" evidence="10">
    <location>
        <begin position="352"/>
        <end position="371"/>
    </location>
</feature>
<evidence type="ECO:0000256" key="2">
    <source>
        <dbReference type="ARBA" id="ARBA00022475"/>
    </source>
</evidence>
<evidence type="ECO:0000259" key="12">
    <source>
        <dbReference type="PROSITE" id="PS50262"/>
    </source>
</evidence>
<feature type="transmembrane region" description="Helical" evidence="11">
    <location>
        <begin position="98"/>
        <end position="116"/>
    </location>
</feature>
<comment type="subcellular location">
    <subcellularLocation>
        <location evidence="1">Cell membrane</location>
        <topology evidence="1">Multi-pass membrane protein</topology>
    </subcellularLocation>
</comment>
<reference evidence="13 14" key="1">
    <citation type="submission" date="2024-02" db="EMBL/GenBank/DDBJ databases">
        <authorList>
            <person name="Daric V."/>
            <person name="Darras S."/>
        </authorList>
    </citation>
    <scope>NUCLEOTIDE SEQUENCE [LARGE SCALE GENOMIC DNA]</scope>
</reference>
<feature type="transmembrane region" description="Helical" evidence="11">
    <location>
        <begin position="308"/>
        <end position="332"/>
    </location>
</feature>
<keyword evidence="6 11" id="KW-0472">Membrane</keyword>
<evidence type="ECO:0000313" key="14">
    <source>
        <dbReference type="Proteomes" id="UP001642483"/>
    </source>
</evidence>
<keyword evidence="14" id="KW-1185">Reference proteome</keyword>
<dbReference type="PRINTS" id="PR00237">
    <property type="entry name" value="GPCRRHODOPSN"/>
</dbReference>
<keyword evidence="8 9" id="KW-0807">Transducer</keyword>